<dbReference type="STRING" id="1391915.U7PQV7"/>
<dbReference type="SUPFAM" id="SSF53335">
    <property type="entry name" value="S-adenosyl-L-methionine-dependent methyltransferases"/>
    <property type="match status" value="1"/>
</dbReference>
<dbReference type="EMBL" id="KI440848">
    <property type="protein sequence ID" value="ERS97124.1"/>
    <property type="molecule type" value="Genomic_DNA"/>
</dbReference>
<reference evidence="3" key="1">
    <citation type="journal article" date="2014" name="Genome Announc.">
        <title>Genome sequence of the pathogenic fungus Sporothrix schenckii (ATCC 58251).</title>
        <authorList>
            <person name="Cuomo C.A."/>
            <person name="Rodriguez-Del Valle N."/>
            <person name="Perez-Sanchez L."/>
            <person name="Abouelleil A."/>
            <person name="Goldberg J."/>
            <person name="Young S."/>
            <person name="Zeng Q."/>
            <person name="Birren B.W."/>
        </authorList>
    </citation>
    <scope>NUCLEOTIDE SEQUENCE [LARGE SCALE GENOMIC DNA]</scope>
    <source>
        <strain evidence="3">ATCC 58251 / de Perez 2211183</strain>
    </source>
</reference>
<keyword evidence="3" id="KW-1185">Reference proteome</keyword>
<proteinExistence type="predicted"/>
<dbReference type="OrthoDB" id="413520at2759"/>
<sequence length="489" mass="53089">MHYIRLLRPPNVVRASPGQPASLALVLTITTDLGESFLCPDAPIDISVELVVDIVETVQEEPEEPDAEDKNGKRADAVADEDEDEDGEVPPKETVTTRIFELPIAAPTVASGGKGNKAGKQAKPSKTASNDSSLSWRAGKRVLKLEAKLPRAAEACLWDSNAAKRRICIRPADPSLSAVHSRQLVGTQRQSGEGLILPLWVDVPATSDEPFDHVALRRLTFSSKDKDSDIGGYVEVEEEIGESIARHVWDAGLVAVALLADTCLGNTPSRKRPREDDKEMADTKIVSLPDALRNTLLRQNKRRGLRVFELGSGVGILGIGLAAIVHEADQHKTASKIDTTQNTILLTDLPEAEERARANMARSAQLSLDYENLDWEDGRQGQFGPAAKDAAWDMILLSDCTYNVDMLPALVETLSALADMPSANRKKPGVLLARKPRHASEEVLFTLMTEHGWAVHASSTIPLPVLGNDAEVVEVYLYEKAQGGVHVVT</sequence>
<dbReference type="AlphaFoldDB" id="U7PQV7"/>
<gene>
    <name evidence="2" type="ORF">HMPREF1624_06454</name>
</gene>
<evidence type="ECO:0000313" key="2">
    <source>
        <dbReference type="EMBL" id="ERS97124.1"/>
    </source>
</evidence>
<dbReference type="PANTHER" id="PTHR14614">
    <property type="entry name" value="HEPATOCELLULAR CARCINOMA-ASSOCIATED ANTIGEN"/>
    <property type="match status" value="1"/>
</dbReference>
<organism evidence="2 3">
    <name type="scientific">Sporothrix schenckii (strain ATCC 58251 / de Perez 2211183)</name>
    <name type="common">Rose-picker's disease fungus</name>
    <dbReference type="NCBI Taxonomy" id="1391915"/>
    <lineage>
        <taxon>Eukaryota</taxon>
        <taxon>Fungi</taxon>
        <taxon>Dikarya</taxon>
        <taxon>Ascomycota</taxon>
        <taxon>Pezizomycotina</taxon>
        <taxon>Sordariomycetes</taxon>
        <taxon>Sordariomycetidae</taxon>
        <taxon>Ophiostomatales</taxon>
        <taxon>Ophiostomataceae</taxon>
        <taxon>Sporothrix</taxon>
    </lineage>
</organism>
<feature type="compositionally biased region" description="Acidic residues" evidence="1">
    <location>
        <begin position="78"/>
        <end position="88"/>
    </location>
</feature>
<dbReference type="Proteomes" id="UP000018087">
    <property type="component" value="Unassembled WGS sequence"/>
</dbReference>
<dbReference type="InterPro" id="IPR019410">
    <property type="entry name" value="Methyltransf_16"/>
</dbReference>
<feature type="compositionally biased region" description="Basic and acidic residues" evidence="1">
    <location>
        <begin position="68"/>
        <end position="77"/>
    </location>
</feature>
<dbReference type="Pfam" id="PF10294">
    <property type="entry name" value="Methyltransf_16"/>
    <property type="match status" value="1"/>
</dbReference>
<dbReference type="eggNOG" id="KOG2793">
    <property type="taxonomic scope" value="Eukaryota"/>
</dbReference>
<accession>U7PQV7</accession>
<feature type="compositionally biased region" description="Polar residues" evidence="1">
    <location>
        <begin position="124"/>
        <end position="134"/>
    </location>
</feature>
<dbReference type="GO" id="GO:0008757">
    <property type="term" value="F:S-adenosylmethionine-dependent methyltransferase activity"/>
    <property type="evidence" value="ECO:0007669"/>
    <property type="project" value="UniProtKB-ARBA"/>
</dbReference>
<dbReference type="PANTHER" id="PTHR14614:SF132">
    <property type="entry name" value="PROTEIN-LYSINE METHYLTRANSFERASE C42C1.13"/>
    <property type="match status" value="1"/>
</dbReference>
<evidence type="ECO:0000313" key="3">
    <source>
        <dbReference type="Proteomes" id="UP000018087"/>
    </source>
</evidence>
<feature type="region of interest" description="Disordered" evidence="1">
    <location>
        <begin position="108"/>
        <end position="134"/>
    </location>
</feature>
<dbReference type="GO" id="GO:0005829">
    <property type="term" value="C:cytosol"/>
    <property type="evidence" value="ECO:0007669"/>
    <property type="project" value="TreeGrafter"/>
</dbReference>
<protein>
    <submittedName>
        <fullName evidence="2">Uncharacterized protein</fullName>
    </submittedName>
</protein>
<dbReference type="Gene3D" id="3.40.50.150">
    <property type="entry name" value="Vaccinia Virus protein VP39"/>
    <property type="match status" value="1"/>
</dbReference>
<feature type="region of interest" description="Disordered" evidence="1">
    <location>
        <begin position="59"/>
        <end position="92"/>
    </location>
</feature>
<evidence type="ECO:0000256" key="1">
    <source>
        <dbReference type="SAM" id="MobiDB-lite"/>
    </source>
</evidence>
<dbReference type="HOGENOM" id="CLU_036731_0_0_1"/>
<dbReference type="InterPro" id="IPR029063">
    <property type="entry name" value="SAM-dependent_MTases_sf"/>
</dbReference>
<name>U7PQV7_SPOS1</name>